<organism evidence="1 2">
    <name type="scientific">Polyangium jinanense</name>
    <dbReference type="NCBI Taxonomy" id="2829994"/>
    <lineage>
        <taxon>Bacteria</taxon>
        <taxon>Pseudomonadati</taxon>
        <taxon>Myxococcota</taxon>
        <taxon>Polyangia</taxon>
        <taxon>Polyangiales</taxon>
        <taxon>Polyangiaceae</taxon>
        <taxon>Polyangium</taxon>
    </lineage>
</organism>
<sequence>MNRHRAMLVITWFLALLVGCKESPSKASRPENDAGKVVLREECDLPTTNCYKGCFERKEELYCPACCFDNLIFCNEGNPYDFERCKTAETDPKPTRPPFEK</sequence>
<dbReference type="Proteomes" id="UP001151081">
    <property type="component" value="Unassembled WGS sequence"/>
</dbReference>
<dbReference type="AlphaFoldDB" id="A0A9X3WWM7"/>
<accession>A0A9X3WWM7</accession>
<gene>
    <name evidence="1" type="ORF">KEG57_03105</name>
</gene>
<evidence type="ECO:0000313" key="1">
    <source>
        <dbReference type="EMBL" id="MDC3979472.1"/>
    </source>
</evidence>
<name>A0A9X3WWM7_9BACT</name>
<protein>
    <submittedName>
        <fullName evidence="1">Uncharacterized protein</fullName>
    </submittedName>
</protein>
<dbReference type="PROSITE" id="PS51257">
    <property type="entry name" value="PROKAR_LIPOPROTEIN"/>
    <property type="match status" value="1"/>
</dbReference>
<comment type="caution">
    <text evidence="1">The sequence shown here is derived from an EMBL/GenBank/DDBJ whole genome shotgun (WGS) entry which is preliminary data.</text>
</comment>
<reference evidence="1 2" key="1">
    <citation type="submission" date="2021-04" db="EMBL/GenBank/DDBJ databases">
        <title>Genome analysis of Polyangium sp.</title>
        <authorList>
            <person name="Li Y."/>
            <person name="Wang J."/>
        </authorList>
    </citation>
    <scope>NUCLEOTIDE SEQUENCE [LARGE SCALE GENOMIC DNA]</scope>
    <source>
        <strain evidence="1 2">SDU14</strain>
    </source>
</reference>
<dbReference type="EMBL" id="JAGTJJ010000001">
    <property type="protein sequence ID" value="MDC3979472.1"/>
    <property type="molecule type" value="Genomic_DNA"/>
</dbReference>
<keyword evidence="2" id="KW-1185">Reference proteome</keyword>
<proteinExistence type="predicted"/>
<dbReference type="RefSeq" id="WP_272418112.1">
    <property type="nucleotide sequence ID" value="NZ_JAGTJJ010000001.1"/>
</dbReference>
<evidence type="ECO:0000313" key="2">
    <source>
        <dbReference type="Proteomes" id="UP001151081"/>
    </source>
</evidence>